<organism evidence="1 2">
    <name type="scientific">Polarella glacialis</name>
    <name type="common">Dinoflagellate</name>
    <dbReference type="NCBI Taxonomy" id="89957"/>
    <lineage>
        <taxon>Eukaryota</taxon>
        <taxon>Sar</taxon>
        <taxon>Alveolata</taxon>
        <taxon>Dinophyceae</taxon>
        <taxon>Suessiales</taxon>
        <taxon>Suessiaceae</taxon>
        <taxon>Polarella</taxon>
    </lineage>
</organism>
<sequence length="318" mass="36851">MPSFDDLALGDAATPSVIWSYWDKGPAKLSDFRRLCVDTWRAMNPDWEIRVLDSRSVWDVIQPSELPRQWRDMYVPFQADAVRLALLAKYGGVWMDLATICLKPLDWWLYGPIRSSERREGIAGFYFSSWGVEMGCSAEYVENWVLAARRAHPMILRWHALFNSFWDSVQVGTLEPISLPEHDMFRHIDLSFLQKFGQDMRSYLVMHACFKKMIDEDAEMRRIWQQDMLLFRADDHALWHVDEPDVQWSPEAAAKKWLGPLDEAWARHVLQHCPVLKFTKQFATLLDGEPRARLLGQSSPRCCLSAAFEAALAFPPAD</sequence>
<gene>
    <name evidence="1" type="ORF">PGLA2088_LOCUS17353</name>
</gene>
<dbReference type="AlphaFoldDB" id="A0A813J861"/>
<evidence type="ECO:0000313" key="1">
    <source>
        <dbReference type="EMBL" id="CAE8670040.1"/>
    </source>
</evidence>
<dbReference type="GO" id="GO:0000030">
    <property type="term" value="F:mannosyltransferase activity"/>
    <property type="evidence" value="ECO:0007669"/>
    <property type="project" value="TreeGrafter"/>
</dbReference>
<dbReference type="Gene3D" id="3.90.550.20">
    <property type="match status" value="1"/>
</dbReference>
<dbReference type="EMBL" id="CAJNNW010022972">
    <property type="protein sequence ID" value="CAE8670040.1"/>
    <property type="molecule type" value="Genomic_DNA"/>
</dbReference>
<dbReference type="SUPFAM" id="SSF53448">
    <property type="entry name" value="Nucleotide-diphospho-sugar transferases"/>
    <property type="match status" value="1"/>
</dbReference>
<dbReference type="InterPro" id="IPR029044">
    <property type="entry name" value="Nucleotide-diphossugar_trans"/>
</dbReference>
<dbReference type="Proteomes" id="UP000626109">
    <property type="component" value="Unassembled WGS sequence"/>
</dbReference>
<dbReference type="PANTHER" id="PTHR32385">
    <property type="entry name" value="MANNOSYL PHOSPHORYLINOSITOL CERAMIDE SYNTHASE"/>
    <property type="match status" value="1"/>
</dbReference>
<dbReference type="PANTHER" id="PTHR32385:SF22">
    <property type="entry name" value="MANNOSYL PHOSPHORYLINOSITOL CERAMIDE SYNTHASE SUR1"/>
    <property type="match status" value="1"/>
</dbReference>
<proteinExistence type="predicted"/>
<dbReference type="GO" id="GO:0016020">
    <property type="term" value="C:membrane"/>
    <property type="evidence" value="ECO:0007669"/>
    <property type="project" value="GOC"/>
</dbReference>
<accession>A0A813J861</accession>
<comment type="caution">
    <text evidence="1">The sequence shown here is derived from an EMBL/GenBank/DDBJ whole genome shotgun (WGS) entry which is preliminary data.</text>
</comment>
<dbReference type="GO" id="GO:0051999">
    <property type="term" value="P:mannosyl-inositol phosphorylceramide biosynthetic process"/>
    <property type="evidence" value="ECO:0007669"/>
    <property type="project" value="TreeGrafter"/>
</dbReference>
<name>A0A813J861_POLGL</name>
<dbReference type="InterPro" id="IPR051706">
    <property type="entry name" value="Glycosyltransferase_domain"/>
</dbReference>
<evidence type="ECO:0008006" key="3">
    <source>
        <dbReference type="Google" id="ProtNLM"/>
    </source>
</evidence>
<reference evidence="1" key="1">
    <citation type="submission" date="2021-02" db="EMBL/GenBank/DDBJ databases">
        <authorList>
            <person name="Dougan E. K."/>
            <person name="Rhodes N."/>
            <person name="Thang M."/>
            <person name="Chan C."/>
        </authorList>
    </citation>
    <scope>NUCLEOTIDE SEQUENCE</scope>
</reference>
<evidence type="ECO:0000313" key="2">
    <source>
        <dbReference type="Proteomes" id="UP000626109"/>
    </source>
</evidence>
<dbReference type="InterPro" id="IPR008441">
    <property type="entry name" value="AfumC-like_glycosyl_Trfase"/>
</dbReference>
<dbReference type="Pfam" id="PF05704">
    <property type="entry name" value="Caps_synth"/>
    <property type="match status" value="1"/>
</dbReference>
<protein>
    <recommendedName>
        <fullName evidence="3">Capsular polysaccharide synthesis protein</fullName>
    </recommendedName>
</protein>